<dbReference type="Proteomes" id="UP000324800">
    <property type="component" value="Unassembled WGS sequence"/>
</dbReference>
<evidence type="ECO:0008006" key="4">
    <source>
        <dbReference type="Google" id="ProtNLM"/>
    </source>
</evidence>
<gene>
    <name evidence="2" type="ORF">EZS28_024236</name>
</gene>
<sequence>MTGLISIHVFKVLVTLLILVSIVNCPETLSKSNTGTCFPNCRAFSSTSVVEGSCQCTRFRHPTGCKCPEDQLGKYTKAQCLSDQTLQKLPFCNESSGISVPLNTCKCIDGYTPVGCNCSNIPDLLSDIPKEICPCLAQGDDIRGGNICPVTRFCGYKDKLNTNCLCSSEFRETGCTCTLDYFPDGCICDTNSEAIFDLETCRATKPCTGGTFANPTPTGCTPINCQSPDQTYKCNCVPGKDPIGCTCPNEGQELSGISPQACPCLSTGDIRAGTTCPVTEDCILGILDPSKRGCFCTANYQPDGCTCTSTYSQAGCVCDLLSTTYDSTTCLATKPCTGGNFTIPTPTGCTPPDCTSTDQTYKCKCKDG</sequence>
<feature type="non-terminal residue" evidence="2">
    <location>
        <position position="368"/>
    </location>
</feature>
<dbReference type="EMBL" id="SNRW01008023">
    <property type="protein sequence ID" value="KAA6380238.1"/>
    <property type="molecule type" value="Genomic_DNA"/>
</dbReference>
<name>A0A5J4VCD5_9EUKA</name>
<evidence type="ECO:0000256" key="1">
    <source>
        <dbReference type="SAM" id="SignalP"/>
    </source>
</evidence>
<dbReference type="OrthoDB" id="6375837at2759"/>
<protein>
    <recommendedName>
        <fullName evidence="4">EGF-like domain-containing protein</fullName>
    </recommendedName>
</protein>
<accession>A0A5J4VCD5</accession>
<dbReference type="AlphaFoldDB" id="A0A5J4VCD5"/>
<reference evidence="2 3" key="1">
    <citation type="submission" date="2019-03" db="EMBL/GenBank/DDBJ databases">
        <title>Single cell metagenomics reveals metabolic interactions within the superorganism composed of flagellate Streblomastix strix and complex community of Bacteroidetes bacteria on its surface.</title>
        <authorList>
            <person name="Treitli S.C."/>
            <person name="Kolisko M."/>
            <person name="Husnik F."/>
            <person name="Keeling P."/>
            <person name="Hampl V."/>
        </authorList>
    </citation>
    <scope>NUCLEOTIDE SEQUENCE [LARGE SCALE GENOMIC DNA]</scope>
    <source>
        <strain evidence="2">ST1C</strain>
    </source>
</reference>
<keyword evidence="1" id="KW-0732">Signal</keyword>
<feature type="signal peptide" evidence="1">
    <location>
        <begin position="1"/>
        <end position="25"/>
    </location>
</feature>
<evidence type="ECO:0000313" key="2">
    <source>
        <dbReference type="EMBL" id="KAA6380238.1"/>
    </source>
</evidence>
<evidence type="ECO:0000313" key="3">
    <source>
        <dbReference type="Proteomes" id="UP000324800"/>
    </source>
</evidence>
<feature type="chain" id="PRO_5023929254" description="EGF-like domain-containing protein" evidence="1">
    <location>
        <begin position="26"/>
        <end position="368"/>
    </location>
</feature>
<comment type="caution">
    <text evidence="2">The sequence shown here is derived from an EMBL/GenBank/DDBJ whole genome shotgun (WGS) entry which is preliminary data.</text>
</comment>
<proteinExistence type="predicted"/>
<organism evidence="2 3">
    <name type="scientific">Streblomastix strix</name>
    <dbReference type="NCBI Taxonomy" id="222440"/>
    <lineage>
        <taxon>Eukaryota</taxon>
        <taxon>Metamonada</taxon>
        <taxon>Preaxostyla</taxon>
        <taxon>Oxymonadida</taxon>
        <taxon>Streblomastigidae</taxon>
        <taxon>Streblomastix</taxon>
    </lineage>
</organism>